<keyword evidence="4" id="KW-0378">Hydrolase</keyword>
<dbReference type="AlphaFoldDB" id="A0A1H8YQK0"/>
<dbReference type="InterPro" id="IPR013320">
    <property type="entry name" value="ConA-like_dom_sf"/>
</dbReference>
<dbReference type="PANTHER" id="PTHR10963:SF55">
    <property type="entry name" value="GLYCOSIDE HYDROLASE FAMILY 16 PROTEIN"/>
    <property type="match status" value="1"/>
</dbReference>
<dbReference type="OrthoDB" id="273319at2"/>
<feature type="signal peptide" evidence="2">
    <location>
        <begin position="1"/>
        <end position="29"/>
    </location>
</feature>
<dbReference type="RefSeq" id="WP_091629540.1">
    <property type="nucleotide sequence ID" value="NZ_FOEF01000043.1"/>
</dbReference>
<sequence>MTKSKTRTTAVLAASVCLLLGIQIGVVSAQGLETEVDGTAQGRQLLASEEFNGHALDTAKWSPYDSKSSNGISQWKPGEISVGDGELRINGHGKDPTGKANTSGALCWCRGDGDRTYGLWMVRAKFDPGTGYGVAMLLWPQSNRWPQDGELDLVESARPKKNTALSSVHWGNPPGGQRDSGKLTGDYTQWHVYAVDWQPTYVKYSIDGQTVYDTRFSAKKPGIPKTPMHLVMQQEPGPFGAPGWIPAPDASTPDRVTVHVDWVRMYA</sequence>
<evidence type="ECO:0000259" key="3">
    <source>
        <dbReference type="PROSITE" id="PS51762"/>
    </source>
</evidence>
<evidence type="ECO:0000256" key="2">
    <source>
        <dbReference type="SAM" id="SignalP"/>
    </source>
</evidence>
<dbReference type="EMBL" id="FOEF01000043">
    <property type="protein sequence ID" value="SEP54322.1"/>
    <property type="molecule type" value="Genomic_DNA"/>
</dbReference>
<feature type="chain" id="PRO_5011440353" evidence="2">
    <location>
        <begin position="30"/>
        <end position="267"/>
    </location>
</feature>
<dbReference type="InterPro" id="IPR000757">
    <property type="entry name" value="Beta-glucanase-like"/>
</dbReference>
<evidence type="ECO:0000313" key="4">
    <source>
        <dbReference type="EMBL" id="SEP54322.1"/>
    </source>
</evidence>
<feature type="domain" description="GH16" evidence="3">
    <location>
        <begin position="27"/>
        <end position="267"/>
    </location>
</feature>
<dbReference type="InterPro" id="IPR050546">
    <property type="entry name" value="Glycosyl_Hydrlase_16"/>
</dbReference>
<reference evidence="4 5" key="1">
    <citation type="submission" date="2016-10" db="EMBL/GenBank/DDBJ databases">
        <authorList>
            <person name="de Groot N.N."/>
        </authorList>
    </citation>
    <scope>NUCLEOTIDE SEQUENCE [LARGE SCALE GENOMIC DNA]</scope>
    <source>
        <strain evidence="4 5">DSM 44993</strain>
    </source>
</reference>
<evidence type="ECO:0000256" key="1">
    <source>
        <dbReference type="ARBA" id="ARBA00006865"/>
    </source>
</evidence>
<dbReference type="PANTHER" id="PTHR10963">
    <property type="entry name" value="GLYCOSYL HYDROLASE-RELATED"/>
    <property type="match status" value="1"/>
</dbReference>
<dbReference type="SUPFAM" id="SSF49899">
    <property type="entry name" value="Concanavalin A-like lectins/glucanases"/>
    <property type="match status" value="1"/>
</dbReference>
<name>A0A1H8YQK0_9PSEU</name>
<proteinExistence type="inferred from homology"/>
<dbReference type="Gene3D" id="2.60.120.200">
    <property type="match status" value="1"/>
</dbReference>
<comment type="similarity">
    <text evidence="1">Belongs to the glycosyl hydrolase 16 family.</text>
</comment>
<protein>
    <submittedName>
        <fullName evidence="4">Glycosyl hydrolases family 16</fullName>
    </submittedName>
</protein>
<gene>
    <name evidence="4" type="ORF">SAMN04489732_14310</name>
</gene>
<evidence type="ECO:0000313" key="5">
    <source>
        <dbReference type="Proteomes" id="UP000198582"/>
    </source>
</evidence>
<dbReference type="CDD" id="cd00413">
    <property type="entry name" value="Glyco_hydrolase_16"/>
    <property type="match status" value="1"/>
</dbReference>
<keyword evidence="5" id="KW-1185">Reference proteome</keyword>
<dbReference type="GO" id="GO:0004553">
    <property type="term" value="F:hydrolase activity, hydrolyzing O-glycosyl compounds"/>
    <property type="evidence" value="ECO:0007669"/>
    <property type="project" value="InterPro"/>
</dbReference>
<dbReference type="GO" id="GO:0005975">
    <property type="term" value="P:carbohydrate metabolic process"/>
    <property type="evidence" value="ECO:0007669"/>
    <property type="project" value="InterPro"/>
</dbReference>
<dbReference type="Pfam" id="PF00722">
    <property type="entry name" value="Glyco_hydro_16"/>
    <property type="match status" value="1"/>
</dbReference>
<accession>A0A1H8YQK0</accession>
<dbReference type="STRING" id="394193.SAMN04489732_14310"/>
<organism evidence="4 5">
    <name type="scientific">Amycolatopsis saalfeldensis</name>
    <dbReference type="NCBI Taxonomy" id="394193"/>
    <lineage>
        <taxon>Bacteria</taxon>
        <taxon>Bacillati</taxon>
        <taxon>Actinomycetota</taxon>
        <taxon>Actinomycetes</taxon>
        <taxon>Pseudonocardiales</taxon>
        <taxon>Pseudonocardiaceae</taxon>
        <taxon>Amycolatopsis</taxon>
    </lineage>
</organism>
<dbReference type="Proteomes" id="UP000198582">
    <property type="component" value="Unassembled WGS sequence"/>
</dbReference>
<dbReference type="PROSITE" id="PS51762">
    <property type="entry name" value="GH16_2"/>
    <property type="match status" value="1"/>
</dbReference>
<keyword evidence="2" id="KW-0732">Signal</keyword>